<evidence type="ECO:0000313" key="3">
    <source>
        <dbReference type="Proteomes" id="UP000225740"/>
    </source>
</evidence>
<feature type="transmembrane region" description="Helical" evidence="1">
    <location>
        <begin position="122"/>
        <end position="141"/>
    </location>
</feature>
<evidence type="ECO:0000256" key="1">
    <source>
        <dbReference type="SAM" id="Phobius"/>
    </source>
</evidence>
<feature type="transmembrane region" description="Helical" evidence="1">
    <location>
        <begin position="147"/>
        <end position="170"/>
    </location>
</feature>
<dbReference type="Proteomes" id="UP000225740">
    <property type="component" value="Unassembled WGS sequence"/>
</dbReference>
<keyword evidence="1" id="KW-0812">Transmembrane</keyword>
<feature type="transmembrane region" description="Helical" evidence="1">
    <location>
        <begin position="68"/>
        <end position="90"/>
    </location>
</feature>
<dbReference type="GeneID" id="90607205"/>
<keyword evidence="1" id="KW-0472">Membrane</keyword>
<keyword evidence="1" id="KW-1133">Transmembrane helix</keyword>
<name>A0A2G1WBG8_9BACT</name>
<feature type="transmembrane region" description="Helical" evidence="1">
    <location>
        <begin position="524"/>
        <end position="547"/>
    </location>
</feature>
<dbReference type="Pfam" id="PF16962">
    <property type="entry name" value="ABC_export"/>
    <property type="match status" value="2"/>
</dbReference>
<feature type="transmembrane region" description="Helical" evidence="1">
    <location>
        <begin position="334"/>
        <end position="355"/>
    </location>
</feature>
<feature type="transmembrane region" description="Helical" evidence="1">
    <location>
        <begin position="406"/>
        <end position="437"/>
    </location>
</feature>
<sequence>MSGRPSIVDPALTRLTGGLLKTAFRQLFRHLKSPAGAFVGLMVLGTVGMGLMPMIVATQTGSLDEIKMYSTVTSAIPLMMLLIVAMAVYFDIGQQITELRPPELQFVLAGPFTDHQILSYRLMTLAMTWVVSSCLMSVFALPRAGSYLSAVLAIYTGGMTVTGLTTLHAFSKPILASWLRTLIASTLLGSVALLLISSLPLGMTEDGFSWQTWLLSCQSSPIGSIMTMPFVPFANLMQAPIGFSMLGWFGLCVAILVTVFSLCYRINVGFAEMAVEGVSRKKVRIERMRSGQFGRVKKTERRSTWKLFEFPWFGGAGPVAWHQVTFTIRRNGTLVIGLWAIAVATGLGLMIFQVFRPGAIHPNFREWSMPIAMAASTYLGFLLTMSQPVGLAMTPKRLSWFRMLPVHPLAIVLGMLAGHLVLLLSIRIAFAVVGAFITTRGLGENLAVFQAGCALDFAYASAINLVTAGTVLRAMPSGTPDVLQGGRTMLYMFVLSLAMVPSFIAAGIAGAIAAVTTDMDREMIAVAVGAGLIAFQPLIWWLTSVFFRDRELFQAD</sequence>
<accession>A0A2G1WBG8</accession>
<protein>
    <submittedName>
        <fullName evidence="2">Uncharacterized protein</fullName>
    </submittedName>
</protein>
<comment type="caution">
    <text evidence="2">The sequence shown here is derived from an EMBL/GenBank/DDBJ whole genome shotgun (WGS) entry which is preliminary data.</text>
</comment>
<feature type="transmembrane region" description="Helical" evidence="1">
    <location>
        <begin position="241"/>
        <end position="264"/>
    </location>
</feature>
<evidence type="ECO:0000313" key="2">
    <source>
        <dbReference type="EMBL" id="PHQ36361.1"/>
    </source>
</evidence>
<feature type="transmembrane region" description="Helical" evidence="1">
    <location>
        <begin position="182"/>
        <end position="203"/>
    </location>
</feature>
<dbReference type="EMBL" id="NIZW01000002">
    <property type="protein sequence ID" value="PHQ36361.1"/>
    <property type="molecule type" value="Genomic_DNA"/>
</dbReference>
<reference evidence="2 3" key="1">
    <citation type="submission" date="2017-06" db="EMBL/GenBank/DDBJ databases">
        <title>Description of Rhodopirellula bahusiensis sp. nov.</title>
        <authorList>
            <person name="Kizina J."/>
            <person name="Harder J."/>
        </authorList>
    </citation>
    <scope>NUCLEOTIDE SEQUENCE [LARGE SCALE GENOMIC DNA]</scope>
    <source>
        <strain evidence="2 3">SWK21</strain>
    </source>
</reference>
<feature type="transmembrane region" description="Helical" evidence="1">
    <location>
        <begin position="457"/>
        <end position="476"/>
    </location>
</feature>
<keyword evidence="3" id="KW-1185">Reference proteome</keyword>
<feature type="transmembrane region" description="Helical" evidence="1">
    <location>
        <begin position="367"/>
        <end position="385"/>
    </location>
</feature>
<proteinExistence type="predicted"/>
<gene>
    <name evidence="2" type="ORF">CEE69_02845</name>
</gene>
<dbReference type="InterPro" id="IPR031584">
    <property type="entry name" value="Put_ABC_export"/>
</dbReference>
<dbReference type="OrthoDB" id="231346at2"/>
<organism evidence="2 3">
    <name type="scientific">Rhodopirellula bahusiensis</name>
    <dbReference type="NCBI Taxonomy" id="2014065"/>
    <lineage>
        <taxon>Bacteria</taxon>
        <taxon>Pseudomonadati</taxon>
        <taxon>Planctomycetota</taxon>
        <taxon>Planctomycetia</taxon>
        <taxon>Pirellulales</taxon>
        <taxon>Pirellulaceae</taxon>
        <taxon>Rhodopirellula</taxon>
    </lineage>
</organism>
<dbReference type="AlphaFoldDB" id="A0A2G1WBG8"/>
<feature type="transmembrane region" description="Helical" evidence="1">
    <location>
        <begin position="35"/>
        <end position="56"/>
    </location>
</feature>
<feature type="transmembrane region" description="Helical" evidence="1">
    <location>
        <begin position="488"/>
        <end position="512"/>
    </location>
</feature>
<dbReference type="RefSeq" id="WP_099259265.1">
    <property type="nucleotide sequence ID" value="NZ_NIZW01000002.1"/>
</dbReference>